<sequence>MSNESGAISTLGPIDPTSVNQGDGEKEKAAPWVVRKLVGSMTGRIVMSSYESLRATGTSVICLSPWGDSSPLTLPCIRFRDIAVHTVIVATGGFAAVASPVMGPVSDLVVSSFGDTILVELGLHAGFDVTTKVANDLLLEHPLKHVIPIHSSRLETTHVKVLIITLKFKATVEDAKLGFYRSSVHKNSDLFSAVKDYLAVEKGWFSPYLFASARRPIIPRSMKADVVFCHGPFLQGAIVSRSLPHHLFTIYRYSNASGCTGDYRIGETLLNESASVISLCIPSAPPASADSTSTGTSAHPEVASPEDHAPSRFSFDNIKENLRIPALTNRFIRSRTSSPLPADVKDPHTPHLLGSGSEFMPTPALTPLPPPPKPRRMVIVVLGIKPHRKLWTTSARPEESVIQYILLNGCPAVVVPVKVGAPLVAWDALTLEKIWTDLELPPGVTSADEVPKSKNGKFEGMIDVLCEFLELCIDWDRIAISGTGGENSGTAPEAAMVISITEEGKRKAVRSALTLLIAGAVRSRDSKEARKELDPERSGIAMWRIP</sequence>
<evidence type="ECO:0000256" key="1">
    <source>
        <dbReference type="SAM" id="MobiDB-lite"/>
    </source>
</evidence>
<protein>
    <submittedName>
        <fullName evidence="2">Uncharacterized protein</fullName>
    </submittedName>
</protein>
<reference evidence="2 3" key="1">
    <citation type="submission" date="2015-12" db="EMBL/GenBank/DDBJ databases">
        <title>Draft genome sequence of Moniliophthora roreri, the causal agent of frosty pod rot of cacao.</title>
        <authorList>
            <person name="Aime M.C."/>
            <person name="Diaz-Valderrama J.R."/>
            <person name="Kijpornyongpan T."/>
            <person name="Phillips-Mora W."/>
        </authorList>
    </citation>
    <scope>NUCLEOTIDE SEQUENCE [LARGE SCALE GENOMIC DNA]</scope>
    <source>
        <strain evidence="2 3">MCA 2952</strain>
    </source>
</reference>
<feature type="compositionally biased region" description="Low complexity" evidence="1">
    <location>
        <begin position="288"/>
        <end position="298"/>
    </location>
</feature>
<dbReference type="Proteomes" id="UP000054988">
    <property type="component" value="Unassembled WGS sequence"/>
</dbReference>
<dbReference type="eggNOG" id="ENOG502S3RR">
    <property type="taxonomic scope" value="Eukaryota"/>
</dbReference>
<feature type="region of interest" description="Disordered" evidence="1">
    <location>
        <begin position="1"/>
        <end position="26"/>
    </location>
</feature>
<dbReference type="EMBL" id="LATX01002351">
    <property type="protein sequence ID" value="KTB31099.1"/>
    <property type="molecule type" value="Genomic_DNA"/>
</dbReference>
<accession>A0A0W0F459</accession>
<proteinExistence type="predicted"/>
<evidence type="ECO:0000313" key="2">
    <source>
        <dbReference type="EMBL" id="KTB31099.1"/>
    </source>
</evidence>
<gene>
    <name evidence="2" type="ORF">WG66_16323</name>
</gene>
<feature type="region of interest" description="Disordered" evidence="1">
    <location>
        <begin position="288"/>
        <end position="313"/>
    </location>
</feature>
<comment type="caution">
    <text evidence="2">The sequence shown here is derived from an EMBL/GenBank/DDBJ whole genome shotgun (WGS) entry which is preliminary data.</text>
</comment>
<evidence type="ECO:0000313" key="3">
    <source>
        <dbReference type="Proteomes" id="UP000054988"/>
    </source>
</evidence>
<dbReference type="AlphaFoldDB" id="A0A0W0F459"/>
<organism evidence="2 3">
    <name type="scientific">Moniliophthora roreri</name>
    <name type="common">Frosty pod rot fungus</name>
    <name type="synonym">Monilia roreri</name>
    <dbReference type="NCBI Taxonomy" id="221103"/>
    <lineage>
        <taxon>Eukaryota</taxon>
        <taxon>Fungi</taxon>
        <taxon>Dikarya</taxon>
        <taxon>Basidiomycota</taxon>
        <taxon>Agaricomycotina</taxon>
        <taxon>Agaricomycetes</taxon>
        <taxon>Agaricomycetidae</taxon>
        <taxon>Agaricales</taxon>
        <taxon>Marasmiineae</taxon>
        <taxon>Marasmiaceae</taxon>
        <taxon>Moniliophthora</taxon>
    </lineage>
</organism>
<name>A0A0W0F459_MONRR</name>